<evidence type="ECO:0000313" key="2">
    <source>
        <dbReference type="Proteomes" id="UP000824496"/>
    </source>
</evidence>
<dbReference type="Proteomes" id="UP000824496">
    <property type="component" value="Chromosome"/>
</dbReference>
<accession>A0ABN6K7F5</accession>
<protein>
    <submittedName>
        <fullName evidence="1">Uncharacterized protein</fullName>
    </submittedName>
</protein>
<reference evidence="1 2" key="1">
    <citation type="submission" date="2021-08" db="EMBL/GenBank/DDBJ databases">
        <title>Whole genome sequence of novel Actinomyces species strain MAS-1.</title>
        <authorList>
            <person name="Saito M."/>
            <person name="Kuwahara N."/>
            <person name="Takizawa T."/>
            <person name="Gotouda H."/>
            <person name="Ochiai T."/>
        </authorList>
    </citation>
    <scope>NUCLEOTIDE SEQUENCE [LARGE SCALE GENOMIC DNA]</scope>
    <source>
        <strain evidence="1 2">MAS-1</strain>
    </source>
</reference>
<dbReference type="EMBL" id="AP025017">
    <property type="protein sequence ID" value="BDA65605.1"/>
    <property type="molecule type" value="Genomic_DNA"/>
</dbReference>
<gene>
    <name evidence="1" type="ORF">MANAM107_24390</name>
</gene>
<name>A0ABN6K7F5_9ACTO</name>
<sequence>MLGQTSHRPIAGGVLGEGQAHERTALGIHLNSTDLPALGVLAADVAIPQGCFANGASTTGFLPHALEHLVRQVARVELSDGAHDAVQQHAARRLVDVLRGGDQAHPSLLEGPVDLHIISPVAGQAVQLVDDAEIHIPRLLQVGQHPLQLGPVGRASRLTAVDELLDDQGAHRGSLLLIRLTLRRDGEALLRPRPLSLLTGRDPDV</sequence>
<proteinExistence type="predicted"/>
<keyword evidence="2" id="KW-1185">Reference proteome</keyword>
<evidence type="ECO:0000313" key="1">
    <source>
        <dbReference type="EMBL" id="BDA65605.1"/>
    </source>
</evidence>
<organism evidence="1 2">
    <name type="scientific">Actinomyces capricornis</name>
    <dbReference type="NCBI Taxonomy" id="2755559"/>
    <lineage>
        <taxon>Bacteria</taxon>
        <taxon>Bacillati</taxon>
        <taxon>Actinomycetota</taxon>
        <taxon>Actinomycetes</taxon>
        <taxon>Actinomycetales</taxon>
        <taxon>Actinomycetaceae</taxon>
        <taxon>Actinomyces</taxon>
    </lineage>
</organism>